<protein>
    <submittedName>
        <fullName evidence="2">Uncharacterized protein</fullName>
    </submittedName>
</protein>
<reference evidence="2 3" key="1">
    <citation type="submission" date="2024-08" db="EMBL/GenBank/DDBJ databases">
        <title>Insights into the chromosomal genome structure of Flemingia macrophylla.</title>
        <authorList>
            <person name="Ding Y."/>
            <person name="Zhao Y."/>
            <person name="Bi W."/>
            <person name="Wu M."/>
            <person name="Zhao G."/>
            <person name="Gong Y."/>
            <person name="Li W."/>
            <person name="Zhang P."/>
        </authorList>
    </citation>
    <scope>NUCLEOTIDE SEQUENCE [LARGE SCALE GENOMIC DNA]</scope>
    <source>
        <strain evidence="2">DYQJB</strain>
        <tissue evidence="2">Leaf</tissue>
    </source>
</reference>
<comment type="caution">
    <text evidence="2">The sequence shown here is derived from an EMBL/GenBank/DDBJ whole genome shotgun (WGS) entry which is preliminary data.</text>
</comment>
<evidence type="ECO:0000313" key="3">
    <source>
        <dbReference type="Proteomes" id="UP001603857"/>
    </source>
</evidence>
<keyword evidence="3" id="KW-1185">Reference proteome</keyword>
<accession>A0ABD1L7C2</accession>
<feature type="compositionally biased region" description="Basic residues" evidence="1">
    <location>
        <begin position="1"/>
        <end position="12"/>
    </location>
</feature>
<dbReference type="EMBL" id="JBGMDY010000010">
    <property type="protein sequence ID" value="KAL2319412.1"/>
    <property type="molecule type" value="Genomic_DNA"/>
</dbReference>
<name>A0ABD1L7C2_9FABA</name>
<dbReference type="AlphaFoldDB" id="A0ABD1L7C2"/>
<evidence type="ECO:0000256" key="1">
    <source>
        <dbReference type="SAM" id="MobiDB-lite"/>
    </source>
</evidence>
<gene>
    <name evidence="2" type="ORF">Fmac_028381</name>
</gene>
<organism evidence="2 3">
    <name type="scientific">Flemingia macrophylla</name>
    <dbReference type="NCBI Taxonomy" id="520843"/>
    <lineage>
        <taxon>Eukaryota</taxon>
        <taxon>Viridiplantae</taxon>
        <taxon>Streptophyta</taxon>
        <taxon>Embryophyta</taxon>
        <taxon>Tracheophyta</taxon>
        <taxon>Spermatophyta</taxon>
        <taxon>Magnoliopsida</taxon>
        <taxon>eudicotyledons</taxon>
        <taxon>Gunneridae</taxon>
        <taxon>Pentapetalae</taxon>
        <taxon>rosids</taxon>
        <taxon>fabids</taxon>
        <taxon>Fabales</taxon>
        <taxon>Fabaceae</taxon>
        <taxon>Papilionoideae</taxon>
        <taxon>50 kb inversion clade</taxon>
        <taxon>NPAAA clade</taxon>
        <taxon>indigoferoid/millettioid clade</taxon>
        <taxon>Phaseoleae</taxon>
        <taxon>Flemingia</taxon>
    </lineage>
</organism>
<proteinExistence type="predicted"/>
<dbReference type="Proteomes" id="UP001603857">
    <property type="component" value="Unassembled WGS sequence"/>
</dbReference>
<feature type="region of interest" description="Disordered" evidence="1">
    <location>
        <begin position="1"/>
        <end position="33"/>
    </location>
</feature>
<sequence length="186" mass="22337">MSHRIGSRKLARKAINQDYTRRQNQEQPQKSIFSGSKNRTTEIMINQEQRLARNWNQRQKVQPRPIRINLESRLRSLKRRQEEELYVGANGQIYALNIKAYFAQNKYNTFQKKTVFFTKQVREMTYIPRPSSKTDIGENNGRKHNAYKQFNHPRTFISDDNDVEVPTEKFVVMVFNWLYQFDELML</sequence>
<evidence type="ECO:0000313" key="2">
    <source>
        <dbReference type="EMBL" id="KAL2319412.1"/>
    </source>
</evidence>